<accession>A0A9N9PQG9</accession>
<comment type="caution">
    <text evidence="3">The sequence shown here is derived from an EMBL/GenBank/DDBJ whole genome shotgun (WGS) entry which is preliminary data.</text>
</comment>
<keyword evidence="1" id="KW-1133">Transmembrane helix</keyword>
<keyword evidence="4" id="KW-1185">Reference proteome</keyword>
<reference evidence="3" key="1">
    <citation type="submission" date="2021-07" db="EMBL/GenBank/DDBJ databases">
        <authorList>
            <person name="Durling M."/>
        </authorList>
    </citation>
    <scope>NUCLEOTIDE SEQUENCE</scope>
</reference>
<keyword evidence="1" id="KW-0472">Membrane</keyword>
<feature type="transmembrane region" description="Helical" evidence="1">
    <location>
        <begin position="179"/>
        <end position="196"/>
    </location>
</feature>
<evidence type="ECO:0000313" key="4">
    <source>
        <dbReference type="Proteomes" id="UP000696280"/>
    </source>
</evidence>
<evidence type="ECO:0000256" key="2">
    <source>
        <dbReference type="SAM" id="SignalP"/>
    </source>
</evidence>
<keyword evidence="2" id="KW-0732">Signal</keyword>
<dbReference type="EMBL" id="CAJVRL010000045">
    <property type="protein sequence ID" value="CAG8952070.1"/>
    <property type="molecule type" value="Genomic_DNA"/>
</dbReference>
<dbReference type="OrthoDB" id="10281585at2759"/>
<protein>
    <submittedName>
        <fullName evidence="3">Uncharacterized protein</fullName>
    </submittedName>
</protein>
<evidence type="ECO:0000313" key="3">
    <source>
        <dbReference type="EMBL" id="CAG8952070.1"/>
    </source>
</evidence>
<keyword evidence="1" id="KW-0812">Transmembrane</keyword>
<name>A0A9N9PQG9_9HELO</name>
<gene>
    <name evidence="3" type="ORF">HYFRA_00000808</name>
</gene>
<feature type="chain" id="PRO_5040279771" evidence="2">
    <location>
        <begin position="21"/>
        <end position="358"/>
    </location>
</feature>
<sequence length="358" mass="40092">MRGLVKAALLFAPALTTAAALPVSMPDAANTNTQGRIPRFNPDEELPRMRLQLTKLGNPLSEKERYVTQETPRHSRPDIMTCDSSQCTIERHFSPDFMTCDSLKCTVISAAGKARKAAHSLYGKISENFCHGDDKHRITPKHYWPGPPHMYKERTLLQYQTEPDSQGGMKRGMKRVMRVTEWAAIGLMVAFLLLILQQQMCTSQRRADRQSPKDGHLYRRTCSGTGKQHILTRLIDGLPNSTHTNGRDHREKAFLVVQAEDGSLTYMAEEPTRLDNAPSVFSEFISSEQGRILPLQPTFGNGTCENLPKFGEEKDLLPHIDNDNSDESDMISVGIKYTPETVQSASKDMNGNLGPYSK</sequence>
<proteinExistence type="predicted"/>
<evidence type="ECO:0000256" key="1">
    <source>
        <dbReference type="SAM" id="Phobius"/>
    </source>
</evidence>
<dbReference type="AlphaFoldDB" id="A0A9N9PQG9"/>
<organism evidence="3 4">
    <name type="scientific">Hymenoscyphus fraxineus</name>
    <dbReference type="NCBI Taxonomy" id="746836"/>
    <lineage>
        <taxon>Eukaryota</taxon>
        <taxon>Fungi</taxon>
        <taxon>Dikarya</taxon>
        <taxon>Ascomycota</taxon>
        <taxon>Pezizomycotina</taxon>
        <taxon>Leotiomycetes</taxon>
        <taxon>Helotiales</taxon>
        <taxon>Helotiaceae</taxon>
        <taxon>Hymenoscyphus</taxon>
    </lineage>
</organism>
<feature type="signal peptide" evidence="2">
    <location>
        <begin position="1"/>
        <end position="20"/>
    </location>
</feature>
<dbReference type="Proteomes" id="UP000696280">
    <property type="component" value="Unassembled WGS sequence"/>
</dbReference>